<name>A0ABW5IJX7_9BACT</name>
<evidence type="ECO:0000313" key="2">
    <source>
        <dbReference type="Proteomes" id="UP001597544"/>
    </source>
</evidence>
<evidence type="ECO:0000313" key="1">
    <source>
        <dbReference type="EMBL" id="MFD2513280.1"/>
    </source>
</evidence>
<proteinExistence type="predicted"/>
<accession>A0ABW5IJX7</accession>
<dbReference type="RefSeq" id="WP_377503795.1">
    <property type="nucleotide sequence ID" value="NZ_JBHULU010000006.1"/>
</dbReference>
<dbReference type="Proteomes" id="UP001597544">
    <property type="component" value="Unassembled WGS sequence"/>
</dbReference>
<protein>
    <submittedName>
        <fullName evidence="1">Uncharacterized protein</fullName>
    </submittedName>
</protein>
<reference evidence="2" key="1">
    <citation type="journal article" date="2019" name="Int. J. Syst. Evol. Microbiol.">
        <title>The Global Catalogue of Microorganisms (GCM) 10K type strain sequencing project: providing services to taxonomists for standard genome sequencing and annotation.</title>
        <authorList>
            <consortium name="The Broad Institute Genomics Platform"/>
            <consortium name="The Broad Institute Genome Sequencing Center for Infectious Disease"/>
            <person name="Wu L."/>
            <person name="Ma J."/>
        </authorList>
    </citation>
    <scope>NUCLEOTIDE SEQUENCE [LARGE SCALE GENOMIC DNA]</scope>
    <source>
        <strain evidence="2">KCTC 42498</strain>
    </source>
</reference>
<dbReference type="EMBL" id="JBHULU010000006">
    <property type="protein sequence ID" value="MFD2513280.1"/>
    <property type="molecule type" value="Genomic_DNA"/>
</dbReference>
<gene>
    <name evidence="1" type="ORF">ACFSRY_05335</name>
</gene>
<comment type="caution">
    <text evidence="1">The sequence shown here is derived from an EMBL/GenBank/DDBJ whole genome shotgun (WGS) entry which is preliminary data.</text>
</comment>
<organism evidence="1 2">
    <name type="scientific">Pontibacter locisalis</name>
    <dbReference type="NCBI Taxonomy" id="1719035"/>
    <lineage>
        <taxon>Bacteria</taxon>
        <taxon>Pseudomonadati</taxon>
        <taxon>Bacteroidota</taxon>
        <taxon>Cytophagia</taxon>
        <taxon>Cytophagales</taxon>
        <taxon>Hymenobacteraceae</taxon>
        <taxon>Pontibacter</taxon>
    </lineage>
</organism>
<keyword evidence="2" id="KW-1185">Reference proteome</keyword>
<sequence length="120" mass="13707">MRSYLLLFLSTLLLLFALPKNSSLRSFAQQAELKKTCSSSKRFAKKPCARKCLKHQTHSENHNNAANLVTDCSQQIYAIINSLQAKPIIYQPTKRALILPHIRKHLSPDLEHDPEPPRFS</sequence>